<gene>
    <name evidence="2" type="ORF">V6N11_049664</name>
</gene>
<feature type="region of interest" description="Disordered" evidence="1">
    <location>
        <begin position="49"/>
        <end position="78"/>
    </location>
</feature>
<sequence length="199" mass="22509">MSFMCQGDLMFHCLLCHCNGQLHCLLCHDNLMLHCALCLDGSIATPAPLADPPQQDVSPDLPQRDVSPNLPQQDASPNRHNEFIGQIQAHQKYVSHSPHKSQISCRGKCNCEMLWVQNLLQQLDVALPKPPSLFYDNLSATYICKNLVFHSRMKHLALDYFFVHDLVSARSLLVQDIPSKDQIVDMLTKSLGRNVFLNF</sequence>
<name>A0ABR2A018_9ROSI</name>
<reference evidence="2 3" key="1">
    <citation type="journal article" date="2024" name="G3 (Bethesda)">
        <title>Genome assembly of Hibiscus sabdariffa L. provides insights into metabolisms of medicinal natural products.</title>
        <authorList>
            <person name="Kim T."/>
        </authorList>
    </citation>
    <scope>NUCLEOTIDE SEQUENCE [LARGE SCALE GENOMIC DNA]</scope>
    <source>
        <strain evidence="2">TK-2024</strain>
        <tissue evidence="2">Old leaves</tissue>
    </source>
</reference>
<dbReference type="EMBL" id="JBBPBN010000446">
    <property type="protein sequence ID" value="KAK8486328.1"/>
    <property type="molecule type" value="Genomic_DNA"/>
</dbReference>
<dbReference type="Proteomes" id="UP001396334">
    <property type="component" value="Unassembled WGS sequence"/>
</dbReference>
<evidence type="ECO:0000256" key="1">
    <source>
        <dbReference type="SAM" id="MobiDB-lite"/>
    </source>
</evidence>
<organism evidence="2 3">
    <name type="scientific">Hibiscus sabdariffa</name>
    <name type="common">roselle</name>
    <dbReference type="NCBI Taxonomy" id="183260"/>
    <lineage>
        <taxon>Eukaryota</taxon>
        <taxon>Viridiplantae</taxon>
        <taxon>Streptophyta</taxon>
        <taxon>Embryophyta</taxon>
        <taxon>Tracheophyta</taxon>
        <taxon>Spermatophyta</taxon>
        <taxon>Magnoliopsida</taxon>
        <taxon>eudicotyledons</taxon>
        <taxon>Gunneridae</taxon>
        <taxon>Pentapetalae</taxon>
        <taxon>rosids</taxon>
        <taxon>malvids</taxon>
        <taxon>Malvales</taxon>
        <taxon>Malvaceae</taxon>
        <taxon>Malvoideae</taxon>
        <taxon>Hibiscus</taxon>
    </lineage>
</organism>
<evidence type="ECO:0000313" key="2">
    <source>
        <dbReference type="EMBL" id="KAK8486328.1"/>
    </source>
</evidence>
<comment type="caution">
    <text evidence="2">The sequence shown here is derived from an EMBL/GenBank/DDBJ whole genome shotgun (WGS) entry which is preliminary data.</text>
</comment>
<evidence type="ECO:0000313" key="3">
    <source>
        <dbReference type="Proteomes" id="UP001396334"/>
    </source>
</evidence>
<proteinExistence type="predicted"/>
<protein>
    <submittedName>
        <fullName evidence="2">Uncharacterized protein</fullName>
    </submittedName>
</protein>
<accession>A0ABR2A018</accession>
<keyword evidence="3" id="KW-1185">Reference proteome</keyword>
<dbReference type="CDD" id="cd09272">
    <property type="entry name" value="RNase_HI_RT_Ty1"/>
    <property type="match status" value="1"/>
</dbReference>